<dbReference type="FunFam" id="3.40.50.720:FF:000084">
    <property type="entry name" value="Short-chain dehydrogenase reductase"/>
    <property type="match status" value="1"/>
</dbReference>
<evidence type="ECO:0000313" key="10">
    <source>
        <dbReference type="EMBL" id="HJE19304.1"/>
    </source>
</evidence>
<evidence type="ECO:0000256" key="5">
    <source>
        <dbReference type="ARBA" id="ARBA00023002"/>
    </source>
</evidence>
<dbReference type="PANTHER" id="PTHR42820:SF1">
    <property type="entry name" value="SHORT-CHAIN DEHYDROGENASE_REDUCTASE FAMILY PROTEIN"/>
    <property type="match status" value="1"/>
</dbReference>
<name>A0A921B5C8_9STAP</name>
<evidence type="ECO:0000256" key="3">
    <source>
        <dbReference type="ARBA" id="ARBA00012848"/>
    </source>
</evidence>
<dbReference type="SUPFAM" id="SSF51735">
    <property type="entry name" value="NAD(P)-binding Rossmann-fold domains"/>
    <property type="match status" value="1"/>
</dbReference>
<evidence type="ECO:0000256" key="7">
    <source>
        <dbReference type="ARBA" id="ARBA00031758"/>
    </source>
</evidence>
<comment type="catalytic activity">
    <reaction evidence="8">
        <text>(S)-acetoin + NAD(+) = diacetyl + NADH + H(+)</text>
        <dbReference type="Rhea" id="RHEA:27286"/>
        <dbReference type="ChEBI" id="CHEBI:15378"/>
        <dbReference type="ChEBI" id="CHEBI:15687"/>
        <dbReference type="ChEBI" id="CHEBI:16583"/>
        <dbReference type="ChEBI" id="CHEBI:57540"/>
        <dbReference type="ChEBI" id="CHEBI:57945"/>
        <dbReference type="EC" id="1.1.1.304"/>
    </reaction>
</comment>
<evidence type="ECO:0000256" key="8">
    <source>
        <dbReference type="ARBA" id="ARBA00047315"/>
    </source>
</evidence>
<comment type="function">
    <text evidence="1">Catalyzes the irreversible reduction of 2,3-butanediol to (S)-acetoin in the presence of NADH.</text>
</comment>
<evidence type="ECO:0000256" key="6">
    <source>
        <dbReference type="ARBA" id="ARBA00029989"/>
    </source>
</evidence>
<dbReference type="EMBL" id="DYYI01000027">
    <property type="protein sequence ID" value="HJE19304.1"/>
    <property type="molecule type" value="Genomic_DNA"/>
</dbReference>
<dbReference type="Pfam" id="PF13561">
    <property type="entry name" value="adh_short_C2"/>
    <property type="match status" value="1"/>
</dbReference>
<comment type="caution">
    <text evidence="10">The sequence shown here is derived from an EMBL/GenBank/DDBJ whole genome shotgun (WGS) entry which is preliminary data.</text>
</comment>
<dbReference type="EC" id="1.1.1.304" evidence="3"/>
<protein>
    <recommendedName>
        <fullName evidence="4">Diacetyl reductase [(S)-acetoin forming]</fullName>
        <ecNumber evidence="3">1.1.1.304</ecNumber>
    </recommendedName>
    <alternativeName>
        <fullName evidence="6">Acetoin(diacetyl) reductase</fullName>
    </alternativeName>
    <alternativeName>
        <fullName evidence="7">Meso-2,3-butanediol dehydrogenase</fullName>
    </alternativeName>
</protein>
<dbReference type="PRINTS" id="PR00080">
    <property type="entry name" value="SDRFAMILY"/>
</dbReference>
<accession>A0A921B5C8</accession>
<dbReference type="GO" id="GO:0008206">
    <property type="term" value="P:bile acid metabolic process"/>
    <property type="evidence" value="ECO:0007669"/>
    <property type="project" value="UniProtKB-ARBA"/>
</dbReference>
<dbReference type="NCBIfam" id="NF005559">
    <property type="entry name" value="PRK07231.1"/>
    <property type="match status" value="1"/>
</dbReference>
<evidence type="ECO:0000256" key="1">
    <source>
        <dbReference type="ARBA" id="ARBA00003200"/>
    </source>
</evidence>
<dbReference type="GO" id="GO:0052588">
    <property type="term" value="F:diacetyl reductase ((S)-acetoin forming) (NAD+) activity"/>
    <property type="evidence" value="ECO:0007669"/>
    <property type="project" value="UniProtKB-EC"/>
</dbReference>
<dbReference type="InterPro" id="IPR002347">
    <property type="entry name" value="SDR_fam"/>
</dbReference>
<dbReference type="Gene3D" id="3.40.50.720">
    <property type="entry name" value="NAD(P)-binding Rossmann-like Domain"/>
    <property type="match status" value="1"/>
</dbReference>
<dbReference type="CDD" id="cd05233">
    <property type="entry name" value="SDR_c"/>
    <property type="match status" value="1"/>
</dbReference>
<reference evidence="10" key="1">
    <citation type="journal article" date="2021" name="PeerJ">
        <title>Extensive microbial diversity within the chicken gut microbiome revealed by metagenomics and culture.</title>
        <authorList>
            <person name="Gilroy R."/>
            <person name="Ravi A."/>
            <person name="Getino M."/>
            <person name="Pursley I."/>
            <person name="Horton D.L."/>
            <person name="Alikhan N.F."/>
            <person name="Baker D."/>
            <person name="Gharbi K."/>
            <person name="Hall N."/>
            <person name="Watson M."/>
            <person name="Adriaenssens E.M."/>
            <person name="Foster-Nyarko E."/>
            <person name="Jarju S."/>
            <person name="Secka A."/>
            <person name="Antonio M."/>
            <person name="Oren A."/>
            <person name="Chaudhuri R.R."/>
            <person name="La Ragione R."/>
            <person name="Hildebrand F."/>
            <person name="Pallen M.J."/>
        </authorList>
    </citation>
    <scope>NUCLEOTIDE SEQUENCE</scope>
    <source>
        <strain evidence="10">6019</strain>
    </source>
</reference>
<keyword evidence="5" id="KW-0560">Oxidoreductase</keyword>
<reference evidence="10" key="2">
    <citation type="submission" date="2021-09" db="EMBL/GenBank/DDBJ databases">
        <authorList>
            <person name="Gilroy R."/>
        </authorList>
    </citation>
    <scope>NUCLEOTIDE SEQUENCE</scope>
    <source>
        <strain evidence="10">6019</strain>
    </source>
</reference>
<dbReference type="PROSITE" id="PS00061">
    <property type="entry name" value="ADH_SHORT"/>
    <property type="match status" value="1"/>
</dbReference>
<dbReference type="PRINTS" id="PR00081">
    <property type="entry name" value="GDHRDH"/>
</dbReference>
<evidence type="ECO:0000313" key="11">
    <source>
        <dbReference type="Proteomes" id="UP000763505"/>
    </source>
</evidence>
<dbReference type="InterPro" id="IPR020904">
    <property type="entry name" value="Sc_DH/Rdtase_CS"/>
</dbReference>
<feature type="domain" description="Ketoreductase" evidence="9">
    <location>
        <begin position="8"/>
        <end position="186"/>
    </location>
</feature>
<evidence type="ECO:0000256" key="4">
    <source>
        <dbReference type="ARBA" id="ARBA00016110"/>
    </source>
</evidence>
<dbReference type="InterPro" id="IPR057326">
    <property type="entry name" value="KR_dom"/>
</dbReference>
<evidence type="ECO:0000259" key="9">
    <source>
        <dbReference type="SMART" id="SM00822"/>
    </source>
</evidence>
<dbReference type="PANTHER" id="PTHR42820">
    <property type="entry name" value="SHORT-CHAIN DEHYDROGENASE REDUCTASE"/>
    <property type="match status" value="1"/>
</dbReference>
<sequence>MSKLHEGKVILITGAAGGIGLATAKNFAAEGAKLALVDMNQEAIEKAAKEIEGAEVITFSADVTNEADVERFVSGTKEHYGRIDSFVNNAGINGKTEDLVDITQDNIEQVFAVNVFGVFYGMKHVLRVMKEQKSGSVVNLGSIGSWIGSPSMSPYVASKHAVAGITKSAALEAAEYGVRVNAVSPHAVETEMMRRIEASRNPEEAAASKEAVIQTIPLGRYSQPEEIADFIVFLASDKASYISGTFHRIDGGASALSS</sequence>
<evidence type="ECO:0000256" key="2">
    <source>
        <dbReference type="ARBA" id="ARBA00006484"/>
    </source>
</evidence>
<gene>
    <name evidence="10" type="ORF">K8V35_03005</name>
</gene>
<dbReference type="InterPro" id="IPR036291">
    <property type="entry name" value="NAD(P)-bd_dom_sf"/>
</dbReference>
<dbReference type="Proteomes" id="UP000763505">
    <property type="component" value="Unassembled WGS sequence"/>
</dbReference>
<dbReference type="AlphaFoldDB" id="A0A921B5C8"/>
<comment type="similarity">
    <text evidence="2">Belongs to the short-chain dehydrogenases/reductases (SDR) family.</text>
</comment>
<organism evidence="10 11">
    <name type="scientific">Aliicoccus persicus</name>
    <dbReference type="NCBI Taxonomy" id="930138"/>
    <lineage>
        <taxon>Bacteria</taxon>
        <taxon>Bacillati</taxon>
        <taxon>Bacillota</taxon>
        <taxon>Bacilli</taxon>
        <taxon>Bacillales</taxon>
        <taxon>Staphylococcaceae</taxon>
        <taxon>Aliicoccus</taxon>
    </lineage>
</organism>
<proteinExistence type="inferred from homology"/>
<dbReference type="SMART" id="SM00822">
    <property type="entry name" value="PKS_KR"/>
    <property type="match status" value="1"/>
</dbReference>